<evidence type="ECO:0000256" key="8">
    <source>
        <dbReference type="ARBA" id="ARBA00023274"/>
    </source>
</evidence>
<evidence type="ECO:0000259" key="12">
    <source>
        <dbReference type="SMART" id="SM00962"/>
    </source>
</evidence>
<evidence type="ECO:0000256" key="1">
    <source>
        <dbReference type="ARBA" id="ARBA00005450"/>
    </source>
</evidence>
<feature type="compositionally biased region" description="Gly residues" evidence="10">
    <location>
        <begin position="446"/>
        <end position="470"/>
    </location>
</feature>
<evidence type="ECO:0000256" key="9">
    <source>
        <dbReference type="HAMAP-Rule" id="MF_00306"/>
    </source>
</evidence>
<dbReference type="SMART" id="SM00963">
    <property type="entry name" value="SRP54_N"/>
    <property type="match status" value="1"/>
</dbReference>
<feature type="binding site" evidence="9">
    <location>
        <begin position="184"/>
        <end position="188"/>
    </location>
    <ligand>
        <name>GTP</name>
        <dbReference type="ChEBI" id="CHEBI:37565"/>
    </ligand>
</feature>
<dbReference type="InterPro" id="IPR003593">
    <property type="entry name" value="AAA+_ATPase"/>
</dbReference>
<keyword evidence="2 9" id="KW-0963">Cytoplasm</keyword>
<protein>
    <recommendedName>
        <fullName evidence="9">Signal recognition particle 54 kDa protein</fullName>
        <shortName evidence="9">SRP54</shortName>
        <ecNumber evidence="9">3.6.5.4</ecNumber>
    </recommendedName>
</protein>
<feature type="binding site" evidence="9">
    <location>
        <begin position="242"/>
        <end position="245"/>
    </location>
    <ligand>
        <name>GTP</name>
        <dbReference type="ChEBI" id="CHEBI:37565"/>
    </ligand>
</feature>
<dbReference type="InterPro" id="IPR036891">
    <property type="entry name" value="Signal_recog_part_SRP54_M_sf"/>
</dbReference>
<comment type="function">
    <text evidence="9">Involved in targeting and insertion of nascent membrane proteins into the cytoplasmic membrane. Binds to the hydrophobic signal sequence of the ribosome-nascent chain (RNC) as it emerges from the ribosomes. The SRP-RNC complex is then targeted to the cytoplasmic membrane where it interacts with the SRP receptor FtsY.</text>
</comment>
<dbReference type="Gene3D" id="1.10.260.30">
    <property type="entry name" value="Signal recognition particle, SRP54 subunit, M-domain"/>
    <property type="match status" value="1"/>
</dbReference>
<comment type="catalytic activity">
    <reaction evidence="9">
        <text>GTP + H2O = GDP + phosphate + H(+)</text>
        <dbReference type="Rhea" id="RHEA:19669"/>
        <dbReference type="ChEBI" id="CHEBI:15377"/>
        <dbReference type="ChEBI" id="CHEBI:15378"/>
        <dbReference type="ChEBI" id="CHEBI:37565"/>
        <dbReference type="ChEBI" id="CHEBI:43474"/>
        <dbReference type="ChEBI" id="CHEBI:58189"/>
        <dbReference type="EC" id="3.6.5.4"/>
    </reaction>
</comment>
<evidence type="ECO:0000256" key="3">
    <source>
        <dbReference type="ARBA" id="ARBA00022741"/>
    </source>
</evidence>
<comment type="subunit">
    <text evidence="9">Part of the signal recognition particle protein translocation system, which is composed of SRP and FtsY. Archaeal SRP consists of a 7S RNA molecule of 300 nucleotides and two protein subunits: SRP54 and SRP19.</text>
</comment>
<dbReference type="Pfam" id="PF00448">
    <property type="entry name" value="SRP54"/>
    <property type="match status" value="1"/>
</dbReference>
<keyword evidence="3 9" id="KW-0547">Nucleotide-binding</keyword>
<dbReference type="Proteomes" id="UP000199076">
    <property type="component" value="Unassembled WGS sequence"/>
</dbReference>
<evidence type="ECO:0000313" key="14">
    <source>
        <dbReference type="EMBL" id="SDF34408.1"/>
    </source>
</evidence>
<dbReference type="InterPro" id="IPR000897">
    <property type="entry name" value="SRP54_GTPase_dom"/>
</dbReference>
<dbReference type="OrthoDB" id="52849at2157"/>
<dbReference type="Pfam" id="PF02881">
    <property type="entry name" value="SRP54_N"/>
    <property type="match status" value="1"/>
</dbReference>
<sequence>MVLDDLGSSLRGTLDDLRGKSRIDEADVAEVVKEIQRSLLQADVDTELVMELSDNIEQRALEEEPPSSTSARDWVLRVVYEEMVDLVGDSTELPLEEQTILLAGLYGSGKTTTAAKMAWWFSKKGLRPAVIQTDTDRPGAYDQAKQMAENAEVDFYGDPDAEDPVEIAEAGLEETQEADVRIVDTAGRDGLNQELIEQIERIDDAVNPDRNLLVIDAAMGQSAKDQAREFEEAIGIDGVAITKLDGTAKGGGALAAVNETGSSIAFLGTGETVQDIERFEPSGFISRLLGMGDLKQLTERVERAMEETQDEEDWDPEDLMEGEFTLRDMRHQMKAMDNMGPLDQVMDMIPGMGGGLMDQLPDNAMDVTKDRMRSFEVIMDSMTEDELEHPRSIGQSQIKRIARGSGTSEDRVRELLEQHKMMAKTLNQFQGMGDADMERMMKQMQQGGGGPGGPGGGMGGMGGGGGPFGD</sequence>
<name>A0A1G7KAR2_9EURY</name>
<keyword evidence="5 9" id="KW-0694">RNA-binding</keyword>
<organism evidence="14 15">
    <name type="scientific">Halorientalis regularis</name>
    <dbReference type="NCBI Taxonomy" id="660518"/>
    <lineage>
        <taxon>Archaea</taxon>
        <taxon>Methanobacteriati</taxon>
        <taxon>Methanobacteriota</taxon>
        <taxon>Stenosarchaea group</taxon>
        <taxon>Halobacteria</taxon>
        <taxon>Halobacteriales</taxon>
        <taxon>Haloarculaceae</taxon>
        <taxon>Halorientalis</taxon>
    </lineage>
</organism>
<keyword evidence="4 9" id="KW-0378">Hydrolase</keyword>
<dbReference type="InterPro" id="IPR022941">
    <property type="entry name" value="SRP54"/>
</dbReference>
<gene>
    <name evidence="9" type="primary">srp54</name>
    <name evidence="14" type="ORF">SAMN05216218_105239</name>
</gene>
<feature type="domain" description="SRP54-type proteins GTP-binding" evidence="12">
    <location>
        <begin position="97"/>
        <end position="290"/>
    </location>
</feature>
<keyword evidence="7 9" id="KW-0733">Signal recognition particle</keyword>
<dbReference type="InterPro" id="IPR027417">
    <property type="entry name" value="P-loop_NTPase"/>
</dbReference>
<accession>A0A1G7KAR2</accession>
<evidence type="ECO:0000256" key="5">
    <source>
        <dbReference type="ARBA" id="ARBA00022884"/>
    </source>
</evidence>
<dbReference type="Gene3D" id="1.20.120.140">
    <property type="entry name" value="Signal recognition particle SRP54, nucleotide-binding domain"/>
    <property type="match status" value="1"/>
</dbReference>
<comment type="similarity">
    <text evidence="1 9">Belongs to the GTP-binding SRP family. SRP54 subfamily.</text>
</comment>
<evidence type="ECO:0000256" key="4">
    <source>
        <dbReference type="ARBA" id="ARBA00022801"/>
    </source>
</evidence>
<dbReference type="RefSeq" id="WP_092690657.1">
    <property type="nucleotide sequence ID" value="NZ_FNBK01000005.1"/>
</dbReference>
<dbReference type="EMBL" id="FNBK01000005">
    <property type="protein sequence ID" value="SDF34408.1"/>
    <property type="molecule type" value="Genomic_DNA"/>
</dbReference>
<keyword evidence="15" id="KW-1185">Reference proteome</keyword>
<dbReference type="PANTHER" id="PTHR11564:SF5">
    <property type="entry name" value="SIGNAL RECOGNITION PARTICLE SUBUNIT SRP54"/>
    <property type="match status" value="1"/>
</dbReference>
<dbReference type="Pfam" id="PF02978">
    <property type="entry name" value="SRP_SPB"/>
    <property type="match status" value="1"/>
</dbReference>
<dbReference type="GO" id="GO:0008312">
    <property type="term" value="F:7S RNA binding"/>
    <property type="evidence" value="ECO:0007669"/>
    <property type="project" value="UniProtKB-UniRule"/>
</dbReference>
<dbReference type="AlphaFoldDB" id="A0A1G7KAR2"/>
<dbReference type="EC" id="3.6.5.4" evidence="9"/>
<evidence type="ECO:0000259" key="11">
    <source>
        <dbReference type="SMART" id="SM00382"/>
    </source>
</evidence>
<dbReference type="GO" id="GO:0048500">
    <property type="term" value="C:signal recognition particle"/>
    <property type="evidence" value="ECO:0007669"/>
    <property type="project" value="UniProtKB-UniRule"/>
</dbReference>
<dbReference type="GO" id="GO:0003924">
    <property type="term" value="F:GTPase activity"/>
    <property type="evidence" value="ECO:0007669"/>
    <property type="project" value="UniProtKB-UniRule"/>
</dbReference>
<dbReference type="PANTHER" id="PTHR11564">
    <property type="entry name" value="SIGNAL RECOGNITION PARTICLE 54K PROTEIN SRP54"/>
    <property type="match status" value="1"/>
</dbReference>
<comment type="domain">
    <text evidence="9">Composed of three domains: the N-terminal N domain, which is responsible for interactions with the ribosome, the central G domain, which binds GTP, and the C-terminal M domain, which binds the RNA and the signal sequence of the RNC.</text>
</comment>
<feature type="binding site" evidence="9">
    <location>
        <begin position="104"/>
        <end position="111"/>
    </location>
    <ligand>
        <name>GTP</name>
        <dbReference type="ChEBI" id="CHEBI:37565"/>
    </ligand>
</feature>
<evidence type="ECO:0000256" key="6">
    <source>
        <dbReference type="ARBA" id="ARBA00023134"/>
    </source>
</evidence>
<dbReference type="HAMAP" id="MF_00306">
    <property type="entry name" value="SRP54"/>
    <property type="match status" value="1"/>
</dbReference>
<dbReference type="SUPFAM" id="SSF52540">
    <property type="entry name" value="P-loop containing nucleoside triphosphate hydrolases"/>
    <property type="match status" value="1"/>
</dbReference>
<dbReference type="InterPro" id="IPR013822">
    <property type="entry name" value="Signal_recog_particl_SRP54_hlx"/>
</dbReference>
<keyword evidence="8 9" id="KW-0687">Ribonucleoprotein</keyword>
<dbReference type="SUPFAM" id="SSF47446">
    <property type="entry name" value="Signal peptide-binding domain"/>
    <property type="match status" value="1"/>
</dbReference>
<dbReference type="InterPro" id="IPR036225">
    <property type="entry name" value="SRP/SRP_N"/>
</dbReference>
<dbReference type="InterPro" id="IPR042101">
    <property type="entry name" value="SRP54_N_sf"/>
</dbReference>
<dbReference type="GO" id="GO:0006614">
    <property type="term" value="P:SRP-dependent cotranslational protein targeting to membrane"/>
    <property type="evidence" value="ECO:0007669"/>
    <property type="project" value="InterPro"/>
</dbReference>
<keyword evidence="6 9" id="KW-0342">GTP-binding</keyword>
<feature type="domain" description="Signal recognition particle SRP54 helical bundle" evidence="13">
    <location>
        <begin position="2"/>
        <end position="87"/>
    </location>
</feature>
<dbReference type="SMART" id="SM00382">
    <property type="entry name" value="AAA"/>
    <property type="match status" value="1"/>
</dbReference>
<evidence type="ECO:0000256" key="10">
    <source>
        <dbReference type="SAM" id="MobiDB-lite"/>
    </source>
</evidence>
<proteinExistence type="inferred from homology"/>
<dbReference type="STRING" id="660518.SAMN05216218_105239"/>
<feature type="domain" description="AAA+ ATPase" evidence="11">
    <location>
        <begin position="96"/>
        <end position="280"/>
    </location>
</feature>
<dbReference type="SMART" id="SM00962">
    <property type="entry name" value="SRP54"/>
    <property type="match status" value="1"/>
</dbReference>
<evidence type="ECO:0000256" key="7">
    <source>
        <dbReference type="ARBA" id="ARBA00023135"/>
    </source>
</evidence>
<dbReference type="GO" id="GO:0005525">
    <property type="term" value="F:GTP binding"/>
    <property type="evidence" value="ECO:0007669"/>
    <property type="project" value="UniProtKB-UniRule"/>
</dbReference>
<dbReference type="CDD" id="cd17875">
    <property type="entry name" value="SRP54_G"/>
    <property type="match status" value="1"/>
</dbReference>
<reference evidence="15" key="1">
    <citation type="submission" date="2016-10" db="EMBL/GenBank/DDBJ databases">
        <authorList>
            <person name="Varghese N."/>
            <person name="Submissions S."/>
        </authorList>
    </citation>
    <scope>NUCLEOTIDE SEQUENCE [LARGE SCALE GENOMIC DNA]</scope>
    <source>
        <strain evidence="15">IBRC-M 10760</strain>
    </source>
</reference>
<evidence type="ECO:0000313" key="15">
    <source>
        <dbReference type="Proteomes" id="UP000199076"/>
    </source>
</evidence>
<feature type="region of interest" description="Disordered" evidence="10">
    <location>
        <begin position="444"/>
        <end position="470"/>
    </location>
</feature>
<dbReference type="SUPFAM" id="SSF47364">
    <property type="entry name" value="Domain of the SRP/SRP receptor G-proteins"/>
    <property type="match status" value="1"/>
</dbReference>
<comment type="subcellular location">
    <subcellularLocation>
        <location evidence="9">Cytoplasm</location>
    </subcellularLocation>
    <text evidence="9">The SRP-RNC complex is targeted to the cytoplasmic membrane.</text>
</comment>
<evidence type="ECO:0000256" key="2">
    <source>
        <dbReference type="ARBA" id="ARBA00022490"/>
    </source>
</evidence>
<dbReference type="InterPro" id="IPR004125">
    <property type="entry name" value="Signal_recog_particle_SRP54_M"/>
</dbReference>
<dbReference type="Gene3D" id="3.40.50.300">
    <property type="entry name" value="P-loop containing nucleotide triphosphate hydrolases"/>
    <property type="match status" value="1"/>
</dbReference>
<evidence type="ECO:0000259" key="13">
    <source>
        <dbReference type="SMART" id="SM00963"/>
    </source>
</evidence>